<accession>A0A2P6N7J0</accession>
<evidence type="ECO:0000256" key="1">
    <source>
        <dbReference type="SAM" id="MobiDB-lite"/>
    </source>
</evidence>
<feature type="region of interest" description="Disordered" evidence="1">
    <location>
        <begin position="304"/>
        <end position="369"/>
    </location>
</feature>
<dbReference type="EMBL" id="MDYQ01000166">
    <property type="protein sequence ID" value="PRP79922.1"/>
    <property type="molecule type" value="Genomic_DNA"/>
</dbReference>
<sequence>MEVTPQTSPGLDNKELQKLLHSDEMHHALDYTFNKHNSTYNIRVVKKVISTLVTGALTIDELREARMSFMLYEGELCSGIPLDEASVLSSLRVTGKAIAPKKLQEWIKQLIPDVPGRVQLYEFCDLIKLAKQGYIGCVFLSDDSKTFQLTDSSFLLTPDQKLHRKMDDDYELQSQQIMPKEKHSKDASKNTSKEKNGGRIENHQEEYMLMKSAGKKTNQIKRTNSTLPISIDKPNGGKSGSAYAVPHTAPASFLFDHSSRNNKDSLEEDQFKAISDGRMAAADIFPEAKDVGIPNRSSWSRIEPFVQTNLSPKESKQKPRKKSSTAPSFKKPTAGFPDIGAWKQEKAPPPVAHKVRTNRSADTIIRHEL</sequence>
<comment type="caution">
    <text evidence="2">The sequence shown here is derived from an EMBL/GenBank/DDBJ whole genome shotgun (WGS) entry which is preliminary data.</text>
</comment>
<protein>
    <submittedName>
        <fullName evidence="2">Uncharacterized protein</fullName>
    </submittedName>
</protein>
<keyword evidence="3" id="KW-1185">Reference proteome</keyword>
<evidence type="ECO:0000313" key="2">
    <source>
        <dbReference type="EMBL" id="PRP79922.1"/>
    </source>
</evidence>
<feature type="region of interest" description="Disordered" evidence="1">
    <location>
        <begin position="168"/>
        <end position="202"/>
    </location>
</feature>
<organism evidence="2 3">
    <name type="scientific">Planoprotostelium fungivorum</name>
    <dbReference type="NCBI Taxonomy" id="1890364"/>
    <lineage>
        <taxon>Eukaryota</taxon>
        <taxon>Amoebozoa</taxon>
        <taxon>Evosea</taxon>
        <taxon>Variosea</taxon>
        <taxon>Cavosteliida</taxon>
        <taxon>Cavosteliaceae</taxon>
        <taxon>Planoprotostelium</taxon>
    </lineage>
</organism>
<feature type="compositionally biased region" description="Basic and acidic residues" evidence="1">
    <location>
        <begin position="179"/>
        <end position="202"/>
    </location>
</feature>
<dbReference type="InParanoid" id="A0A2P6N7J0"/>
<gene>
    <name evidence="2" type="ORF">PROFUN_12411</name>
</gene>
<reference evidence="2 3" key="1">
    <citation type="journal article" date="2018" name="Genome Biol. Evol.">
        <title>Multiple Roots of Fruiting Body Formation in Amoebozoa.</title>
        <authorList>
            <person name="Hillmann F."/>
            <person name="Forbes G."/>
            <person name="Novohradska S."/>
            <person name="Ferling I."/>
            <person name="Riege K."/>
            <person name="Groth M."/>
            <person name="Westermann M."/>
            <person name="Marz M."/>
            <person name="Spaller T."/>
            <person name="Winckler T."/>
            <person name="Schaap P."/>
            <person name="Glockner G."/>
        </authorList>
    </citation>
    <scope>NUCLEOTIDE SEQUENCE [LARGE SCALE GENOMIC DNA]</scope>
    <source>
        <strain evidence="2 3">Jena</strain>
    </source>
</reference>
<evidence type="ECO:0000313" key="3">
    <source>
        <dbReference type="Proteomes" id="UP000241769"/>
    </source>
</evidence>
<proteinExistence type="predicted"/>
<dbReference type="Proteomes" id="UP000241769">
    <property type="component" value="Unassembled WGS sequence"/>
</dbReference>
<dbReference type="OrthoDB" id="6089094at2759"/>
<name>A0A2P6N7J0_9EUKA</name>
<dbReference type="AlphaFoldDB" id="A0A2P6N7J0"/>